<dbReference type="GO" id="GO:0008972">
    <property type="term" value="F:phosphomethylpyrimidine kinase activity"/>
    <property type="evidence" value="ECO:0007669"/>
    <property type="project" value="TreeGrafter"/>
</dbReference>
<evidence type="ECO:0000259" key="2">
    <source>
        <dbReference type="Pfam" id="PF08543"/>
    </source>
</evidence>
<name>A8PX62_MALGO</name>
<dbReference type="InterPro" id="IPR013749">
    <property type="entry name" value="PM/HMP-P_kinase-1"/>
</dbReference>
<dbReference type="GO" id="GO:0005829">
    <property type="term" value="C:cytosol"/>
    <property type="evidence" value="ECO:0007669"/>
    <property type="project" value="TreeGrafter"/>
</dbReference>
<dbReference type="OMA" id="YERESNA"/>
<dbReference type="PANTHER" id="PTHR20858">
    <property type="entry name" value="PHOSPHOMETHYLPYRIMIDINE KINASE"/>
    <property type="match status" value="1"/>
</dbReference>
<accession>A8PX62</accession>
<dbReference type="GO" id="GO:0009228">
    <property type="term" value="P:thiamine biosynthetic process"/>
    <property type="evidence" value="ECO:0007669"/>
    <property type="project" value="TreeGrafter"/>
</dbReference>
<dbReference type="PANTHER" id="PTHR20858:SF17">
    <property type="entry name" value="HYDROXYMETHYLPYRIMIDINE_PHOSPHOMETHYLPYRIMIDINE KINASE THI20-RELATED"/>
    <property type="match status" value="1"/>
</dbReference>
<reference evidence="3 4" key="1">
    <citation type="journal article" date="2007" name="Proc. Natl. Acad. Sci. U.S.A.">
        <title>Dandruff-associated Malassezia genomes reveal convergent and divergent virulence traits shared with plant and human fungal pathogens.</title>
        <authorList>
            <person name="Xu J."/>
            <person name="Saunders C.W."/>
            <person name="Hu P."/>
            <person name="Grant R.A."/>
            <person name="Boekhout T."/>
            <person name="Kuramae E.E."/>
            <person name="Kronstad J.W."/>
            <person name="Deangelis Y.M."/>
            <person name="Reeder N.L."/>
            <person name="Johnstone K.R."/>
            <person name="Leland M."/>
            <person name="Fieno A.M."/>
            <person name="Begley W.M."/>
            <person name="Sun Y."/>
            <person name="Lacey M.P."/>
            <person name="Chaudhary T."/>
            <person name="Keough T."/>
            <person name="Chu L."/>
            <person name="Sears R."/>
            <person name="Yuan B."/>
            <person name="Dawson T.L.Jr."/>
        </authorList>
    </citation>
    <scope>NUCLEOTIDE SEQUENCE [LARGE SCALE GENOMIC DNA]</scope>
    <source>
        <strain evidence="4">ATCC MYA-4612 / CBS 7966</strain>
    </source>
</reference>
<evidence type="ECO:0000313" key="3">
    <source>
        <dbReference type="EMBL" id="EDP43941.1"/>
    </source>
</evidence>
<dbReference type="OrthoDB" id="10028886at2759"/>
<dbReference type="KEGG" id="mgl:MGL_1338"/>
<evidence type="ECO:0000313" key="4">
    <source>
        <dbReference type="Proteomes" id="UP000008837"/>
    </source>
</evidence>
<dbReference type="Gene3D" id="1.20.910.10">
    <property type="entry name" value="Heme oxygenase-like"/>
    <property type="match status" value="1"/>
</dbReference>
<dbReference type="SUPFAM" id="SSF53613">
    <property type="entry name" value="Ribokinase-like"/>
    <property type="match status" value="2"/>
</dbReference>
<gene>
    <name evidence="3" type="ORF">MGL_1338</name>
</gene>
<feature type="domain" description="Thiaminase-2/PQQC" evidence="1">
    <location>
        <begin position="286"/>
        <end position="491"/>
    </location>
</feature>
<dbReference type="RefSeq" id="XP_001731155.1">
    <property type="nucleotide sequence ID" value="XM_001731103.1"/>
</dbReference>
<dbReference type="SUPFAM" id="SSF48613">
    <property type="entry name" value="Heme oxygenase-like"/>
    <property type="match status" value="1"/>
</dbReference>
<evidence type="ECO:0008006" key="5">
    <source>
        <dbReference type="Google" id="ProtNLM"/>
    </source>
</evidence>
<evidence type="ECO:0000259" key="1">
    <source>
        <dbReference type="Pfam" id="PF03070"/>
    </source>
</evidence>
<protein>
    <recommendedName>
        <fullName evidence="5">Pyridoxamine kinase/Phosphomethylpyrimidine kinase domain-containing protein</fullName>
    </recommendedName>
</protein>
<feature type="domain" description="Pyridoxamine kinase/Phosphomethylpyrimidine kinase" evidence="2">
    <location>
        <begin position="1"/>
        <end position="93"/>
    </location>
</feature>
<proteinExistence type="predicted"/>
<dbReference type="CDD" id="cd19367">
    <property type="entry name" value="TenA_C_ScTHI20-like"/>
    <property type="match status" value="1"/>
</dbReference>
<sequence>MVATSGSLLLEDDAISTMRDQLFPLATLVTPNISEAICLLEDTSHEVPDSNCPSILSLQKMAKCLSKLGATNVLVKGGHASMSYDSLIDQLYRLGVKLLSINDLDQVSKAYERESNASLLLQYERSLKGRGGNSHDSELTTAAHVLGASLYRTYNGVDICYVRGPDDLLFLQRPSSAYTTDVLYESQSERMTLFIKPTINTDATHGTGCTLSSAIAAFSAHGHPLRVAVAHALQYMQEVLASGLNQVGYGAGPLDHGSPIMTRGIPLRALSNPAPLTTMLVSQSWSLWKSYTRHPFVQNLGDGTLLMSSMRWFMQQDYKYLTQYARALSKAVAHPSATWSEMKELSAMSKSVIDEMQLHIRVCERMGISLDVLEQTMESRATVAYTRFVLDTAEEGLLPLLVSLGSCAVGYAEVGLWLSQKCASGTFPGELYNEWVKEYSGPAYQRAVHGFVNLMEEYAQRAMISVSQMSRLQTIWDAVTRFEIGMWDEALSVGYHAVPDEFHSSS</sequence>
<feature type="domain" description="Pyridoxamine kinase/Phosphomethylpyrimidine kinase" evidence="2">
    <location>
        <begin position="176"/>
        <end position="254"/>
    </location>
</feature>
<dbReference type="AlphaFoldDB" id="A8PX62"/>
<dbReference type="FunCoup" id="A8PX62">
    <property type="interactions" value="294"/>
</dbReference>
<dbReference type="Gene3D" id="3.40.1190.20">
    <property type="match status" value="1"/>
</dbReference>
<dbReference type="InterPro" id="IPR016084">
    <property type="entry name" value="Haem_Oase-like_multi-hlx"/>
</dbReference>
<comment type="caution">
    <text evidence="3">The sequence shown here is derived from an EMBL/GenBank/DDBJ whole genome shotgun (WGS) entry which is preliminary data.</text>
</comment>
<organism evidence="3 4">
    <name type="scientific">Malassezia globosa (strain ATCC MYA-4612 / CBS 7966)</name>
    <name type="common">Dandruff-associated fungus</name>
    <dbReference type="NCBI Taxonomy" id="425265"/>
    <lineage>
        <taxon>Eukaryota</taxon>
        <taxon>Fungi</taxon>
        <taxon>Dikarya</taxon>
        <taxon>Basidiomycota</taxon>
        <taxon>Ustilaginomycotina</taxon>
        <taxon>Malasseziomycetes</taxon>
        <taxon>Malasseziales</taxon>
        <taxon>Malasseziaceae</taxon>
        <taxon>Malassezia</taxon>
    </lineage>
</organism>
<dbReference type="GeneID" id="5855462"/>
<dbReference type="Pfam" id="PF08543">
    <property type="entry name" value="Phos_pyr_kin"/>
    <property type="match status" value="2"/>
</dbReference>
<dbReference type="EMBL" id="AAYY01000004">
    <property type="protein sequence ID" value="EDP43941.1"/>
    <property type="molecule type" value="Genomic_DNA"/>
</dbReference>
<dbReference type="Proteomes" id="UP000008837">
    <property type="component" value="Unassembled WGS sequence"/>
</dbReference>
<keyword evidence="4" id="KW-1185">Reference proteome</keyword>
<dbReference type="InterPro" id="IPR029056">
    <property type="entry name" value="Ribokinase-like"/>
</dbReference>
<dbReference type="VEuPathDB" id="FungiDB:MGL_1338"/>
<dbReference type="GO" id="GO:0008902">
    <property type="term" value="F:hydroxymethylpyrimidine kinase activity"/>
    <property type="evidence" value="ECO:0007669"/>
    <property type="project" value="TreeGrafter"/>
</dbReference>
<dbReference type="Pfam" id="PF03070">
    <property type="entry name" value="TENA_THI-4"/>
    <property type="match status" value="1"/>
</dbReference>
<dbReference type="InParanoid" id="A8PX62"/>
<dbReference type="InterPro" id="IPR004305">
    <property type="entry name" value="Thiaminase-2/PQQC"/>
</dbReference>
<dbReference type="STRING" id="425265.A8PX62"/>